<evidence type="ECO:0000313" key="3">
    <source>
        <dbReference type="EMBL" id="KAB8222801.1"/>
    </source>
</evidence>
<dbReference type="Proteomes" id="UP000326799">
    <property type="component" value="Unassembled WGS sequence"/>
</dbReference>
<organism evidence="3 4">
    <name type="scientific">Aspergillus novoparasiticus</name>
    <dbReference type="NCBI Taxonomy" id="986946"/>
    <lineage>
        <taxon>Eukaryota</taxon>
        <taxon>Fungi</taxon>
        <taxon>Dikarya</taxon>
        <taxon>Ascomycota</taxon>
        <taxon>Pezizomycotina</taxon>
        <taxon>Eurotiomycetes</taxon>
        <taxon>Eurotiomycetidae</taxon>
        <taxon>Eurotiales</taxon>
        <taxon>Aspergillaceae</taxon>
        <taxon>Aspergillus</taxon>
        <taxon>Aspergillus subgen. Circumdati</taxon>
    </lineage>
</organism>
<sequence>MRFFGQTRQTTKTFFFCFLFLFWNFNVYLRKRECVSCSVSYEDRHLSKKGCKLPVSVSESETVEEKYKNIFLFPFGFLKKRFSSRNSFNHQSREMLKAKLCDLYQAEVWRDRGRGEGGEKTTVWRSGAVPRPGSKIPRASESGRLGLYIG</sequence>
<gene>
    <name evidence="3" type="ORF">BDV33DRAFT_56656</name>
</gene>
<dbReference type="EMBL" id="ML733410">
    <property type="protein sequence ID" value="KAB8222801.1"/>
    <property type="molecule type" value="Genomic_DNA"/>
</dbReference>
<evidence type="ECO:0000256" key="2">
    <source>
        <dbReference type="SAM" id="Phobius"/>
    </source>
</evidence>
<evidence type="ECO:0000256" key="1">
    <source>
        <dbReference type="SAM" id="MobiDB-lite"/>
    </source>
</evidence>
<accession>A0A5N6EZ16</accession>
<protein>
    <submittedName>
        <fullName evidence="3">Uncharacterized protein</fullName>
    </submittedName>
</protein>
<keyword evidence="2" id="KW-0812">Transmembrane</keyword>
<reference evidence="3 4" key="1">
    <citation type="submission" date="2019-04" db="EMBL/GenBank/DDBJ databases">
        <title>Fungal friends and foes A comparative genomics study of 23 Aspergillus species from section Flavi.</title>
        <authorList>
            <consortium name="DOE Joint Genome Institute"/>
            <person name="Kjaerbolling I."/>
            <person name="Vesth T.C."/>
            <person name="Frisvad J.C."/>
            <person name="Nybo J.L."/>
            <person name="Theobald S."/>
            <person name="Kildgaard S."/>
            <person name="Petersen T.I."/>
            <person name="Kuo A."/>
            <person name="Sato A."/>
            <person name="Lyhne E.K."/>
            <person name="Kogle M.E."/>
            <person name="Wiebenga A."/>
            <person name="Kun R.S."/>
            <person name="Lubbers R.J."/>
            <person name="Makela M.R."/>
            <person name="Barry K."/>
            <person name="Chovatia M."/>
            <person name="Clum A."/>
            <person name="Daum C."/>
            <person name="Haridas S."/>
            <person name="He G."/>
            <person name="LaButti K."/>
            <person name="Lipzen A."/>
            <person name="Mondo S."/>
            <person name="Pangilinan J."/>
            <person name="Riley R."/>
            <person name="Salamov A."/>
            <person name="Simmons B.A."/>
            <person name="Magnuson J.K."/>
            <person name="Henrissat B."/>
            <person name="Mortensen U.H."/>
            <person name="Larsen T.O."/>
            <person name="De vries R.P."/>
            <person name="Grigoriev I.V."/>
            <person name="Machida M."/>
            <person name="Baker S.E."/>
            <person name="Andersen M.R."/>
        </authorList>
    </citation>
    <scope>NUCLEOTIDE SEQUENCE [LARGE SCALE GENOMIC DNA]</scope>
    <source>
        <strain evidence="3 4">CBS 126849</strain>
    </source>
</reference>
<keyword evidence="4" id="KW-1185">Reference proteome</keyword>
<keyword evidence="2" id="KW-1133">Transmembrane helix</keyword>
<feature type="transmembrane region" description="Helical" evidence="2">
    <location>
        <begin position="12"/>
        <end position="29"/>
    </location>
</feature>
<name>A0A5N6EZ16_9EURO</name>
<evidence type="ECO:0000313" key="4">
    <source>
        <dbReference type="Proteomes" id="UP000326799"/>
    </source>
</evidence>
<keyword evidence="2" id="KW-0472">Membrane</keyword>
<proteinExistence type="predicted"/>
<dbReference type="AlphaFoldDB" id="A0A5N6EZ16"/>
<feature type="region of interest" description="Disordered" evidence="1">
    <location>
        <begin position="114"/>
        <end position="136"/>
    </location>
</feature>